<organism evidence="3 4">
    <name type="scientific">Labrys monachus</name>
    <dbReference type="NCBI Taxonomy" id="217067"/>
    <lineage>
        <taxon>Bacteria</taxon>
        <taxon>Pseudomonadati</taxon>
        <taxon>Pseudomonadota</taxon>
        <taxon>Alphaproteobacteria</taxon>
        <taxon>Hyphomicrobiales</taxon>
        <taxon>Xanthobacteraceae</taxon>
        <taxon>Labrys</taxon>
    </lineage>
</organism>
<dbReference type="InterPro" id="IPR000620">
    <property type="entry name" value="EamA_dom"/>
</dbReference>
<dbReference type="EMBL" id="JAUSVK010000001">
    <property type="protein sequence ID" value="MDQ0393187.1"/>
    <property type="molecule type" value="Genomic_DNA"/>
</dbReference>
<evidence type="ECO:0000313" key="4">
    <source>
        <dbReference type="Proteomes" id="UP001237448"/>
    </source>
</evidence>
<feature type="domain" description="EamA" evidence="2">
    <location>
        <begin position="155"/>
        <end position="285"/>
    </location>
</feature>
<accession>A0ABU0FF02</accession>
<proteinExistence type="predicted"/>
<keyword evidence="1" id="KW-1133">Transmembrane helix</keyword>
<sequence>MEKNMFDGARAAGPRSQAGIAVLMAAGSMVSVQFGAALAKPAMDMFGTLATTWGRLAWAALLLAILVRPDPRRYGRRAIVGALALGVAIAVMTVTFYEAIVRVPLGLVVAIEFLGPLSVATFGFGRSWRLVWPLVALAGVLCLVRDREGWSIDPIGLGFALAAGVGWGSYILLSKRTGAAFKGLDGLAISFIAAALVTTPFGLAETGLHMPIRFVAETAGLALLTPLIPYALEMMALRRLPSHSFGILMSAEPAIGALAGFFILSQPLSLLQMAGIGLVIAASIGAITSASERAAA</sequence>
<feature type="transmembrane region" description="Helical" evidence="1">
    <location>
        <begin position="244"/>
        <end position="264"/>
    </location>
</feature>
<name>A0ABU0FF02_9HYPH</name>
<dbReference type="Proteomes" id="UP001237448">
    <property type="component" value="Unassembled WGS sequence"/>
</dbReference>
<protein>
    <submittedName>
        <fullName evidence="3">Inner membrane transporter RhtA</fullName>
    </submittedName>
</protein>
<keyword evidence="1" id="KW-0812">Transmembrane</keyword>
<feature type="transmembrane region" description="Helical" evidence="1">
    <location>
        <begin position="270"/>
        <end position="290"/>
    </location>
</feature>
<comment type="caution">
    <text evidence="3">The sequence shown here is derived from an EMBL/GenBank/DDBJ whole genome shotgun (WGS) entry which is preliminary data.</text>
</comment>
<gene>
    <name evidence="3" type="ORF">J3R73_002979</name>
</gene>
<feature type="transmembrane region" description="Helical" evidence="1">
    <location>
        <begin position="103"/>
        <end position="123"/>
    </location>
</feature>
<reference evidence="3 4" key="1">
    <citation type="submission" date="2023-07" db="EMBL/GenBank/DDBJ databases">
        <title>Genomic Encyclopedia of Type Strains, Phase IV (KMG-IV): sequencing the most valuable type-strain genomes for metagenomic binning, comparative biology and taxonomic classification.</title>
        <authorList>
            <person name="Goeker M."/>
        </authorList>
    </citation>
    <scope>NUCLEOTIDE SEQUENCE [LARGE SCALE GENOMIC DNA]</scope>
    <source>
        <strain evidence="3 4">DSM 5896</strain>
    </source>
</reference>
<keyword evidence="4" id="KW-1185">Reference proteome</keyword>
<evidence type="ECO:0000259" key="2">
    <source>
        <dbReference type="Pfam" id="PF00892"/>
    </source>
</evidence>
<feature type="transmembrane region" description="Helical" evidence="1">
    <location>
        <begin position="184"/>
        <end position="204"/>
    </location>
</feature>
<feature type="transmembrane region" description="Helical" evidence="1">
    <location>
        <begin position="45"/>
        <end position="66"/>
    </location>
</feature>
<dbReference type="Pfam" id="PF00892">
    <property type="entry name" value="EamA"/>
    <property type="match status" value="1"/>
</dbReference>
<evidence type="ECO:0000256" key="1">
    <source>
        <dbReference type="SAM" id="Phobius"/>
    </source>
</evidence>
<dbReference type="InterPro" id="IPR037185">
    <property type="entry name" value="EmrE-like"/>
</dbReference>
<feature type="transmembrane region" description="Helical" evidence="1">
    <location>
        <begin position="152"/>
        <end position="172"/>
    </location>
</feature>
<feature type="transmembrane region" description="Helical" evidence="1">
    <location>
        <begin position="78"/>
        <end position="97"/>
    </location>
</feature>
<keyword evidence="1" id="KW-0472">Membrane</keyword>
<feature type="transmembrane region" description="Helical" evidence="1">
    <location>
        <begin position="20"/>
        <end position="39"/>
    </location>
</feature>
<dbReference type="SUPFAM" id="SSF103481">
    <property type="entry name" value="Multidrug resistance efflux transporter EmrE"/>
    <property type="match status" value="1"/>
</dbReference>
<evidence type="ECO:0000313" key="3">
    <source>
        <dbReference type="EMBL" id="MDQ0393187.1"/>
    </source>
</evidence>